<dbReference type="EMBL" id="JASJOU010000020">
    <property type="protein sequence ID" value="MDJ1506123.1"/>
    <property type="molecule type" value="Genomic_DNA"/>
</dbReference>
<evidence type="ECO:0000313" key="8">
    <source>
        <dbReference type="Proteomes" id="UP001232063"/>
    </source>
</evidence>
<comment type="catalytic activity">
    <reaction evidence="6">
        <text>Na(+)(in) + 2 H(+)(out) = Na(+)(out) + 2 H(+)(in)</text>
        <dbReference type="Rhea" id="RHEA:29251"/>
        <dbReference type="ChEBI" id="CHEBI:15378"/>
        <dbReference type="ChEBI" id="CHEBI:29101"/>
    </reaction>
</comment>
<keyword evidence="6" id="KW-0406">Ion transport</keyword>
<evidence type="ECO:0000256" key="6">
    <source>
        <dbReference type="HAMAP-Rule" id="MF_01844"/>
    </source>
</evidence>
<keyword evidence="2 6" id="KW-1003">Cell membrane</keyword>
<keyword evidence="6" id="KW-0813">Transport</keyword>
<name>A0AAE3RE27_9BACT</name>
<feature type="transmembrane region" description="Helical" evidence="6">
    <location>
        <begin position="111"/>
        <end position="132"/>
    </location>
</feature>
<keyword evidence="5 6" id="KW-0472">Membrane</keyword>
<keyword evidence="3 6" id="KW-0812">Transmembrane</keyword>
<keyword evidence="4 6" id="KW-1133">Transmembrane helix</keyword>
<feature type="transmembrane region" description="Helical" evidence="6">
    <location>
        <begin position="310"/>
        <end position="328"/>
    </location>
</feature>
<dbReference type="PANTHER" id="PTHR30341">
    <property type="entry name" value="SODIUM ION/PROTON ANTIPORTER NHAA-RELATED"/>
    <property type="match status" value="1"/>
</dbReference>
<evidence type="ECO:0000256" key="5">
    <source>
        <dbReference type="ARBA" id="ARBA00023136"/>
    </source>
</evidence>
<accession>A0AAE3RE27</accession>
<feature type="transmembrane region" description="Helical" evidence="6">
    <location>
        <begin position="414"/>
        <end position="431"/>
    </location>
</feature>
<keyword evidence="6" id="KW-0739">Sodium transport</keyword>
<dbReference type="AlphaFoldDB" id="A0AAE3RE27"/>
<feature type="transmembrane region" description="Helical" evidence="6">
    <location>
        <begin position="166"/>
        <end position="187"/>
    </location>
</feature>
<feature type="transmembrane region" description="Helical" evidence="6">
    <location>
        <begin position="340"/>
        <end position="368"/>
    </location>
</feature>
<comment type="caution">
    <text evidence="7">The sequence shown here is derived from an EMBL/GenBank/DDBJ whole genome shotgun (WGS) entry which is preliminary data.</text>
</comment>
<feature type="transmembrane region" description="Helical" evidence="6">
    <location>
        <begin position="138"/>
        <end position="157"/>
    </location>
</feature>
<dbReference type="HAMAP" id="MF_01844">
    <property type="entry name" value="NhaA"/>
    <property type="match status" value="1"/>
</dbReference>
<feature type="transmembrane region" description="Helical" evidence="6">
    <location>
        <begin position="193"/>
        <end position="209"/>
    </location>
</feature>
<dbReference type="PANTHER" id="PTHR30341:SF0">
    <property type="entry name" value="NA(+)_H(+) ANTIPORTER NHAA"/>
    <property type="match status" value="1"/>
</dbReference>
<dbReference type="Proteomes" id="UP001232063">
    <property type="component" value="Unassembled WGS sequence"/>
</dbReference>
<dbReference type="GO" id="GO:0005886">
    <property type="term" value="C:plasma membrane"/>
    <property type="evidence" value="ECO:0007669"/>
    <property type="project" value="UniProtKB-SubCell"/>
</dbReference>
<keyword evidence="8" id="KW-1185">Reference proteome</keyword>
<dbReference type="GO" id="GO:0006885">
    <property type="term" value="P:regulation of pH"/>
    <property type="evidence" value="ECO:0007669"/>
    <property type="project" value="UniProtKB-UniRule"/>
</dbReference>
<evidence type="ECO:0000256" key="4">
    <source>
        <dbReference type="ARBA" id="ARBA00022989"/>
    </source>
</evidence>
<comment type="subcellular location">
    <subcellularLocation>
        <location evidence="1">Cell inner membrane</location>
        <topology evidence="1">Multi-pass membrane protein</topology>
    </subcellularLocation>
    <subcellularLocation>
        <location evidence="6">Cell membrane</location>
        <topology evidence="6">Multi-pass membrane protein</topology>
    </subcellularLocation>
</comment>
<proteinExistence type="inferred from homology"/>
<dbReference type="InterPro" id="IPR023171">
    <property type="entry name" value="Na/H_antiporter_dom_sf"/>
</dbReference>
<protein>
    <recommendedName>
        <fullName evidence="6">Na(+)/H(+) antiporter NhaA</fullName>
    </recommendedName>
    <alternativeName>
        <fullName evidence="6">Sodium/proton antiporter NhaA</fullName>
    </alternativeName>
</protein>
<feature type="transmembrane region" description="Helical" evidence="6">
    <location>
        <begin position="72"/>
        <end position="90"/>
    </location>
</feature>
<gene>
    <name evidence="6 7" type="primary">nhaA</name>
    <name evidence="7" type="ORF">QNI22_36020</name>
</gene>
<dbReference type="NCBIfam" id="TIGR00773">
    <property type="entry name" value="NhaA"/>
    <property type="match status" value="1"/>
</dbReference>
<comment type="similarity">
    <text evidence="6">Belongs to the NhaA Na(+)/H(+) (TC 2.A.33) antiporter family.</text>
</comment>
<dbReference type="Pfam" id="PF06965">
    <property type="entry name" value="Na_H_antiport_1"/>
    <property type="match status" value="1"/>
</dbReference>
<keyword evidence="6" id="KW-0915">Sodium</keyword>
<feature type="transmembrane region" description="Helical" evidence="6">
    <location>
        <begin position="20"/>
        <end position="41"/>
    </location>
</feature>
<evidence type="ECO:0000256" key="1">
    <source>
        <dbReference type="ARBA" id="ARBA00004429"/>
    </source>
</evidence>
<comment type="function">
    <text evidence="6">Na(+)/H(+) antiporter that extrudes sodium in exchange for external protons.</text>
</comment>
<keyword evidence="6" id="KW-0050">Antiport</keyword>
<dbReference type="GO" id="GO:0015385">
    <property type="term" value="F:sodium:proton antiporter activity"/>
    <property type="evidence" value="ECO:0007669"/>
    <property type="project" value="UniProtKB-UniRule"/>
</dbReference>
<feature type="transmembrane region" description="Helical" evidence="6">
    <location>
        <begin position="238"/>
        <end position="255"/>
    </location>
</feature>
<reference evidence="7" key="1">
    <citation type="submission" date="2023-05" db="EMBL/GenBank/DDBJ databases">
        <authorList>
            <person name="Zhang X."/>
        </authorList>
    </citation>
    <scope>NUCLEOTIDE SEQUENCE</scope>
    <source>
        <strain evidence="7">BD1B2-1</strain>
    </source>
</reference>
<dbReference type="RefSeq" id="WP_314518873.1">
    <property type="nucleotide sequence ID" value="NZ_JASJOU010000020.1"/>
</dbReference>
<dbReference type="InterPro" id="IPR004670">
    <property type="entry name" value="NhaA"/>
</dbReference>
<organism evidence="7 8">
    <name type="scientific">Xanthocytophaga agilis</name>
    <dbReference type="NCBI Taxonomy" id="3048010"/>
    <lineage>
        <taxon>Bacteria</taxon>
        <taxon>Pseudomonadati</taxon>
        <taxon>Bacteroidota</taxon>
        <taxon>Cytophagia</taxon>
        <taxon>Cytophagales</taxon>
        <taxon>Rhodocytophagaceae</taxon>
        <taxon>Xanthocytophaga</taxon>
    </lineage>
</organism>
<evidence type="ECO:0000256" key="2">
    <source>
        <dbReference type="ARBA" id="ARBA00022475"/>
    </source>
</evidence>
<dbReference type="Gene3D" id="1.20.1530.10">
    <property type="entry name" value="Na+/H+ antiporter like domain"/>
    <property type="match status" value="1"/>
</dbReference>
<sequence length="447" mass="49059">MSNSVKKRIHPLVKPFSDFIQSETSGGIILLIVSVLSLILANMDQGIARYFPAIWESHFHISFNGFEMNKSLTHWINDGLMALFFLVVGLEIKREILEGELSSIKKAALPMISALGGMVVPAILFALINWNAPTRSGWGIPMATDIAFALAVLLLLGDKIPLSLKIFLTALAIVDDLGAVIVIAVFYTSHLDFTYLLYAALAWGVLLALNKAGVRTLSIYLLIGLFLWYFILQSGIHATIAGVLLAISIPFRIRYPKNQLVEMIDDRLQVIKENLHSEQLQPRTISEELEDLNEKINSPAQRLEHQLHPLIAFLIIPLFAFCNTSLLINTDVFHQVFSPIGVGIMVGLVAGKPLGICLFAYFSVRLGWAALPAGVSWKQLIGAGILGGIGFTMSIFITLLAFENNPEFQSVAKVSILLASLIAGLTGYFLLRGQKLPPVVTTTSDEH</sequence>
<evidence type="ECO:0000313" key="7">
    <source>
        <dbReference type="EMBL" id="MDJ1506123.1"/>
    </source>
</evidence>
<evidence type="ECO:0000256" key="3">
    <source>
        <dbReference type="ARBA" id="ARBA00022692"/>
    </source>
</evidence>
<feature type="transmembrane region" description="Helical" evidence="6">
    <location>
        <begin position="380"/>
        <end position="402"/>
    </location>
</feature>